<feature type="compositionally biased region" description="Pro residues" evidence="1">
    <location>
        <begin position="60"/>
        <end position="73"/>
    </location>
</feature>
<feature type="compositionally biased region" description="Polar residues" evidence="1">
    <location>
        <begin position="7"/>
        <end position="21"/>
    </location>
</feature>
<evidence type="ECO:0000256" key="1">
    <source>
        <dbReference type="SAM" id="MobiDB-lite"/>
    </source>
</evidence>
<proteinExistence type="predicted"/>
<name>A0A2N5VP67_9BASI</name>
<comment type="caution">
    <text evidence="2">The sequence shown here is derived from an EMBL/GenBank/DDBJ whole genome shotgun (WGS) entry which is preliminary data.</text>
</comment>
<dbReference type="AlphaFoldDB" id="A0A2N5VP67"/>
<reference evidence="2 3" key="1">
    <citation type="submission" date="2017-11" db="EMBL/GenBank/DDBJ databases">
        <title>De novo assembly and phasing of dikaryotic genomes from two isolates of Puccinia coronata f. sp. avenae, the causal agent of oat crown rust.</title>
        <authorList>
            <person name="Miller M.E."/>
            <person name="Zhang Y."/>
            <person name="Omidvar V."/>
            <person name="Sperschneider J."/>
            <person name="Schwessinger B."/>
            <person name="Raley C."/>
            <person name="Palmer J.M."/>
            <person name="Garnica D."/>
            <person name="Upadhyaya N."/>
            <person name="Rathjen J."/>
            <person name="Taylor J.M."/>
            <person name="Park R.F."/>
            <person name="Dodds P.N."/>
            <person name="Hirsch C.D."/>
            <person name="Kianian S.F."/>
            <person name="Figueroa M."/>
        </authorList>
    </citation>
    <scope>NUCLEOTIDE SEQUENCE [LARGE SCALE GENOMIC DNA]</scope>
    <source>
        <strain evidence="2">12NC29</strain>
    </source>
</reference>
<protein>
    <submittedName>
        <fullName evidence="2">Uncharacterized protein</fullName>
    </submittedName>
</protein>
<evidence type="ECO:0000313" key="3">
    <source>
        <dbReference type="Proteomes" id="UP000235388"/>
    </source>
</evidence>
<evidence type="ECO:0000313" key="2">
    <source>
        <dbReference type="EMBL" id="PLW51766.1"/>
    </source>
</evidence>
<keyword evidence="3" id="KW-1185">Reference proteome</keyword>
<gene>
    <name evidence="2" type="ORF">PCANC_05526</name>
</gene>
<organism evidence="2 3">
    <name type="scientific">Puccinia coronata f. sp. avenae</name>
    <dbReference type="NCBI Taxonomy" id="200324"/>
    <lineage>
        <taxon>Eukaryota</taxon>
        <taxon>Fungi</taxon>
        <taxon>Dikarya</taxon>
        <taxon>Basidiomycota</taxon>
        <taxon>Pucciniomycotina</taxon>
        <taxon>Pucciniomycetes</taxon>
        <taxon>Pucciniales</taxon>
        <taxon>Pucciniaceae</taxon>
        <taxon>Puccinia</taxon>
    </lineage>
</organism>
<dbReference type="Proteomes" id="UP000235388">
    <property type="component" value="Unassembled WGS sequence"/>
</dbReference>
<dbReference type="EMBL" id="PGCJ01000083">
    <property type="protein sequence ID" value="PLW51766.1"/>
    <property type="molecule type" value="Genomic_DNA"/>
</dbReference>
<feature type="region of interest" description="Disordered" evidence="1">
    <location>
        <begin position="1"/>
        <end position="73"/>
    </location>
</feature>
<sequence length="73" mass="7849">MGIFQDVQLNFNTPRGITSVTRGRGGCTARHSQCLPINNTRRPRPKSHSHPTPNGQSTPPDSPPPALSTPPLP</sequence>
<accession>A0A2N5VP67</accession>